<reference evidence="2 3" key="1">
    <citation type="submission" date="2020-04" db="EMBL/GenBank/DDBJ databases">
        <title>Chromosome-level genome assembly of a cyprinid fish Onychostoma macrolepis by integration of Nanopore Sequencing, Bionano and Hi-C technology.</title>
        <authorList>
            <person name="Wang D."/>
        </authorList>
    </citation>
    <scope>NUCLEOTIDE SEQUENCE [LARGE SCALE GENOMIC DNA]</scope>
    <source>
        <strain evidence="2">SWU-2019</strain>
        <tissue evidence="2">Muscle</tissue>
    </source>
</reference>
<gene>
    <name evidence="2" type="ORF">G5714_021047</name>
</gene>
<sequence>MDDIATLIKEVLPTCSTPDTLQPILDALQNIGVETVDDMKLVQKDDLAGVLKPIQARKLLAHVNSVFSASGRLKMEEYFPVSPQTIITTPRVSSSPSPNSSLPVTSPGSFSTPTSSQSDTDSTHSATRLSSDWHYNFKIPWDMLPAVLRKKLDNQEQPTAREMIRIISGEILAICQKPLKKHLNEIARKMVLEYPKSLKDVIEDEVVGSGHDSLTKQLQCRVDNYKRNETLNKRNSTPADDTSTVPENKKKRKDSYGCIVLESVRVNMDAQMKKKKEIQEMFMTNDRNEKRIQELISDTFISQRSDIRSGKDTHFLKEEWPYLFSLVGMKEHFKLLTGVQLNEAFEEATTTKFARVLDYFQSLPIEKSVIAAKDRAEIQLSGGPSGAVLMLLSHFKEDCTKMFHIVDKKCIADEVETDRLPPTPCIIVCGTSPLSAAAFMVAADQEVIIEHLTSFNDALVSMFICYYIFNMHYPVELGATLEFLQRCIFKINPDKGSKVERLEKKKSHAVNPKVLTLITRRV</sequence>
<dbReference type="OrthoDB" id="8838209at2759"/>
<accession>A0A7J6BVK5</accession>
<dbReference type="PANTHER" id="PTHR31025">
    <property type="entry name" value="SI:CH211-196P9.1-RELATED"/>
    <property type="match status" value="1"/>
</dbReference>
<feature type="compositionally biased region" description="Polar residues" evidence="1">
    <location>
        <begin position="233"/>
        <end position="246"/>
    </location>
</feature>
<evidence type="ECO:0000313" key="3">
    <source>
        <dbReference type="Proteomes" id="UP000579812"/>
    </source>
</evidence>
<feature type="compositionally biased region" description="Low complexity" evidence="1">
    <location>
        <begin position="88"/>
        <end position="126"/>
    </location>
</feature>
<evidence type="ECO:0000256" key="1">
    <source>
        <dbReference type="SAM" id="MobiDB-lite"/>
    </source>
</evidence>
<protein>
    <submittedName>
        <fullName evidence="2">Uncharacterized protein</fullName>
    </submittedName>
</protein>
<dbReference type="EMBL" id="JAAMOB010000021">
    <property type="protein sequence ID" value="KAF4099017.1"/>
    <property type="molecule type" value="Genomic_DNA"/>
</dbReference>
<dbReference type="AlphaFoldDB" id="A0A7J6BVK5"/>
<keyword evidence="3" id="KW-1185">Reference proteome</keyword>
<name>A0A7J6BVK5_9TELE</name>
<feature type="region of interest" description="Disordered" evidence="1">
    <location>
        <begin position="226"/>
        <end position="251"/>
    </location>
</feature>
<dbReference type="Proteomes" id="UP000579812">
    <property type="component" value="Unassembled WGS sequence"/>
</dbReference>
<organism evidence="2 3">
    <name type="scientific">Onychostoma macrolepis</name>
    <dbReference type="NCBI Taxonomy" id="369639"/>
    <lineage>
        <taxon>Eukaryota</taxon>
        <taxon>Metazoa</taxon>
        <taxon>Chordata</taxon>
        <taxon>Craniata</taxon>
        <taxon>Vertebrata</taxon>
        <taxon>Euteleostomi</taxon>
        <taxon>Actinopterygii</taxon>
        <taxon>Neopterygii</taxon>
        <taxon>Teleostei</taxon>
        <taxon>Ostariophysi</taxon>
        <taxon>Cypriniformes</taxon>
        <taxon>Cyprinidae</taxon>
        <taxon>Acrossocheilinae</taxon>
        <taxon>Onychostoma</taxon>
    </lineage>
</organism>
<proteinExistence type="predicted"/>
<comment type="caution">
    <text evidence="2">The sequence shown here is derived from an EMBL/GenBank/DDBJ whole genome shotgun (WGS) entry which is preliminary data.</text>
</comment>
<dbReference type="PANTHER" id="PTHR31025:SF22">
    <property type="entry name" value="IP13529P"/>
    <property type="match status" value="1"/>
</dbReference>
<evidence type="ECO:0000313" key="2">
    <source>
        <dbReference type="EMBL" id="KAF4099017.1"/>
    </source>
</evidence>
<feature type="region of interest" description="Disordered" evidence="1">
    <location>
        <begin position="87"/>
        <end position="126"/>
    </location>
</feature>